<name>A0ABW6ACY3_9BACT</name>
<keyword evidence="3" id="KW-1185">Reference proteome</keyword>
<sequence>MKNALFVLLVMLANYSYSQVYNPAQHTLTPKSMGFSQAVSTDARSTFYDPTTFSQRPFNSKEEVMATLNTPAKRIGGFDIFIKENGETKVYWFKDGTNLENLVLKSELDDKAPRVTNKGNGTTTTIISDSVRVKLGGELSDSLTHIYLPVGRKTNQNTLAQSKSFVITNRPYTGTAGTDWGYWNERGNNSLLTLERMFDEATNDTADQQYNGILKAFSRLRLDRNSTRFKYNNQPIKMQNMGISSAVQLYPPQDSTHLIPGPFGYDGAAGRFSIAFGESYGYNLAIKPTITDFPQNAVFSEIDFNRVIDNTYRKKMTGPITNYLAGWKAHQSNISLATPDAGSRYEQVSDYTSFGTWYPLIGSSVTKEKVLSVSRVDIARGFFSLPKRLPTNEVVNGYPFQQIGTEDISHTQGYWRFGFNAPTWGEDGMTIPQLRKVQFDNSVAFNDTTTFNNEKLKFIYQNLGPTSNWNWIDSPDSTYRLIMGSRTGHSGTMQIYGSGSVATDNRGGFDFTAVDRAGITNQTNKVKHRFYIRDNSPGGTGAYVNYFQIAKDSTSMYIQANVNDTIAFTPLLINKTTGSLSKTPWNTISNMIGYTPIVKGFIDSLSGGLITDSTYQKLITGATGNYDSVYTYIKAYPATTWDSVFSFRVPKYNPGGTGITALTGDVTASGTGSVAATISNDAITSVKLASNSVTNAKIADNSISSGKLQSNSVSTSALIDGNVTNAKISDVSSSKITGGSEGQVVKYFLGTKTWAYEDFDMAAALSDETTTLTTGTKLTFYTQSQLLIRDVRASLTTASSSGLVTISITVNGNPMFSTPLTIDAGEESSFTAATPFVFDGGSSTFGSDNNYKVVVTVSGAGTGAAGLKLYMKGYKMSQ</sequence>
<reference evidence="3" key="1">
    <citation type="journal article" date="2019" name="Int. J. Syst. Evol. Microbiol.">
        <title>The Global Catalogue of Microorganisms (GCM) 10K type strain sequencing project: providing services to taxonomists for standard genome sequencing and annotation.</title>
        <authorList>
            <consortium name="The Broad Institute Genomics Platform"/>
            <consortium name="The Broad Institute Genome Sequencing Center for Infectious Disease"/>
            <person name="Wu L."/>
            <person name="Ma J."/>
        </authorList>
    </citation>
    <scope>NUCLEOTIDE SEQUENCE [LARGE SCALE GENOMIC DNA]</scope>
    <source>
        <strain evidence="3">KCTC 23299</strain>
    </source>
</reference>
<dbReference type="RefSeq" id="WP_386103356.1">
    <property type="nucleotide sequence ID" value="NZ_JBHUOZ010000003.1"/>
</dbReference>
<keyword evidence="1" id="KW-0732">Signal</keyword>
<evidence type="ECO:0000256" key="1">
    <source>
        <dbReference type="SAM" id="SignalP"/>
    </source>
</evidence>
<evidence type="ECO:0000313" key="2">
    <source>
        <dbReference type="EMBL" id="MFD2922038.1"/>
    </source>
</evidence>
<evidence type="ECO:0000313" key="3">
    <source>
        <dbReference type="Proteomes" id="UP001597511"/>
    </source>
</evidence>
<dbReference type="Proteomes" id="UP001597511">
    <property type="component" value="Unassembled WGS sequence"/>
</dbReference>
<organism evidence="2 3">
    <name type="scientific">Terrimonas rubra</name>
    <dbReference type="NCBI Taxonomy" id="1035890"/>
    <lineage>
        <taxon>Bacteria</taxon>
        <taxon>Pseudomonadati</taxon>
        <taxon>Bacteroidota</taxon>
        <taxon>Chitinophagia</taxon>
        <taxon>Chitinophagales</taxon>
        <taxon>Chitinophagaceae</taxon>
        <taxon>Terrimonas</taxon>
    </lineage>
</organism>
<dbReference type="EMBL" id="JBHUOZ010000003">
    <property type="protein sequence ID" value="MFD2922038.1"/>
    <property type="molecule type" value="Genomic_DNA"/>
</dbReference>
<proteinExistence type="predicted"/>
<accession>A0ABW6ACY3</accession>
<feature type="chain" id="PRO_5046952398" evidence="1">
    <location>
        <begin position="19"/>
        <end position="878"/>
    </location>
</feature>
<gene>
    <name evidence="2" type="ORF">ACFS6H_20120</name>
</gene>
<comment type="caution">
    <text evidence="2">The sequence shown here is derived from an EMBL/GenBank/DDBJ whole genome shotgun (WGS) entry which is preliminary data.</text>
</comment>
<feature type="signal peptide" evidence="1">
    <location>
        <begin position="1"/>
        <end position="18"/>
    </location>
</feature>
<protein>
    <submittedName>
        <fullName evidence="2">Uncharacterized protein</fullName>
    </submittedName>
</protein>